<dbReference type="PANTHER" id="PTHR22642:SF2">
    <property type="entry name" value="PROTEIN LONG AFTER FAR-RED 3"/>
    <property type="match status" value="1"/>
</dbReference>
<reference evidence="2 3" key="1">
    <citation type="journal article" date="2019" name="Int. J. Syst. Evol. Microbiol.">
        <title>The Global Catalogue of Microorganisms (GCM) 10K type strain sequencing project: providing services to taxonomists for standard genome sequencing and annotation.</title>
        <authorList>
            <consortium name="The Broad Institute Genomics Platform"/>
            <consortium name="The Broad Institute Genome Sequencing Center for Infectious Disease"/>
            <person name="Wu L."/>
            <person name="Ma J."/>
        </authorList>
    </citation>
    <scope>NUCLEOTIDE SEQUENCE [LARGE SCALE GENOMIC DNA]</scope>
    <source>
        <strain evidence="2 3">JCM 16021</strain>
    </source>
</reference>
<sequence length="544" mass="58293">MPAEPDLVIRGAAVWKHPQATALAIKAGRVVALGSDEDVLARAAGSRTVVVDAGGATLLPGFQDAHAHPPMGGIDLMRCDVSSGRTVDDVRRIVREHVASLPEGEWLLGSGWEFHIMGPDLDRAFLDEIAPGRPAYLVSGGRHDALVSSAALSWAALHDGSPDPAHGRLGRRADGTLSGVLHEGAQIWFESELPPPGQEDYERAVLTAQQHFHSLGITAWQDAWTTPATLDAYIALARSDRLTARVRAALWWERDEGRDQIDRFVEQRRAADVGRLAAPAVKIMVDGTTGNQSAAVLEPYLDPGTGLECGCGNLFLPPHDLEAAVVELDALGFGVHLHAIGERAVREALDAVESARAVNGPTPGRHHVAHVCLVHPDDIPRFAALDVAANLQPLWAELNEELLEENRWLGDERPGWWYPFESLRAAGAPLCAGSDWPVSSADPLLGAYVAVRRLAPGTTDPDREVLMPHERMTVTDIVDAYTAGSARVNGLDGMTGAIGVGMLADLALLDRDLLTAEHDPETLGRVRLTLVDGEAVHDPEGLAT</sequence>
<dbReference type="PANTHER" id="PTHR22642">
    <property type="entry name" value="IMIDAZOLONEPROPIONASE"/>
    <property type="match status" value="1"/>
</dbReference>
<dbReference type="Proteomes" id="UP001500575">
    <property type="component" value="Unassembled WGS sequence"/>
</dbReference>
<dbReference type="Pfam" id="PF07969">
    <property type="entry name" value="Amidohydro_3"/>
    <property type="match status" value="1"/>
</dbReference>
<dbReference type="InterPro" id="IPR033932">
    <property type="entry name" value="YtcJ-like"/>
</dbReference>
<proteinExistence type="predicted"/>
<dbReference type="SUPFAM" id="SSF51338">
    <property type="entry name" value="Composite domain of metallo-dependent hydrolases"/>
    <property type="match status" value="1"/>
</dbReference>
<accession>A0ABN2YZQ0</accession>
<dbReference type="Gene3D" id="3.10.310.70">
    <property type="match status" value="1"/>
</dbReference>
<protein>
    <submittedName>
        <fullName evidence="2">Amidohydrolase</fullName>
    </submittedName>
</protein>
<dbReference type="InterPro" id="IPR011059">
    <property type="entry name" value="Metal-dep_hydrolase_composite"/>
</dbReference>
<dbReference type="Gene3D" id="3.20.20.140">
    <property type="entry name" value="Metal-dependent hydrolases"/>
    <property type="match status" value="1"/>
</dbReference>
<organism evidence="2 3">
    <name type="scientific">Nocardioides bigeumensis</name>
    <dbReference type="NCBI Taxonomy" id="433657"/>
    <lineage>
        <taxon>Bacteria</taxon>
        <taxon>Bacillati</taxon>
        <taxon>Actinomycetota</taxon>
        <taxon>Actinomycetes</taxon>
        <taxon>Propionibacteriales</taxon>
        <taxon>Nocardioidaceae</taxon>
        <taxon>Nocardioides</taxon>
    </lineage>
</organism>
<name>A0ABN2YZQ0_9ACTN</name>
<dbReference type="RefSeq" id="WP_344305742.1">
    <property type="nucleotide sequence ID" value="NZ_BAAAQQ010000014.1"/>
</dbReference>
<dbReference type="CDD" id="cd01300">
    <property type="entry name" value="YtcJ_like"/>
    <property type="match status" value="1"/>
</dbReference>
<gene>
    <name evidence="2" type="ORF">GCM10009843_41150</name>
</gene>
<feature type="domain" description="Amidohydrolase 3" evidence="1">
    <location>
        <begin position="50"/>
        <end position="537"/>
    </location>
</feature>
<dbReference type="SUPFAM" id="SSF51556">
    <property type="entry name" value="Metallo-dependent hydrolases"/>
    <property type="match status" value="1"/>
</dbReference>
<dbReference type="EMBL" id="BAAAQQ010000014">
    <property type="protein sequence ID" value="GAA2134566.1"/>
    <property type="molecule type" value="Genomic_DNA"/>
</dbReference>
<keyword evidence="3" id="KW-1185">Reference proteome</keyword>
<evidence type="ECO:0000313" key="3">
    <source>
        <dbReference type="Proteomes" id="UP001500575"/>
    </source>
</evidence>
<evidence type="ECO:0000259" key="1">
    <source>
        <dbReference type="Pfam" id="PF07969"/>
    </source>
</evidence>
<dbReference type="InterPro" id="IPR013108">
    <property type="entry name" value="Amidohydro_3"/>
</dbReference>
<dbReference type="Gene3D" id="2.30.40.10">
    <property type="entry name" value="Urease, subunit C, domain 1"/>
    <property type="match status" value="1"/>
</dbReference>
<evidence type="ECO:0000313" key="2">
    <source>
        <dbReference type="EMBL" id="GAA2134566.1"/>
    </source>
</evidence>
<dbReference type="InterPro" id="IPR032466">
    <property type="entry name" value="Metal_Hydrolase"/>
</dbReference>
<comment type="caution">
    <text evidence="2">The sequence shown here is derived from an EMBL/GenBank/DDBJ whole genome shotgun (WGS) entry which is preliminary data.</text>
</comment>